<keyword evidence="2" id="KW-1133">Transmembrane helix</keyword>
<keyword evidence="1" id="KW-0175">Coiled coil</keyword>
<dbReference type="Pfam" id="PF20567">
    <property type="entry name" value="DUF6776"/>
    <property type="match status" value="1"/>
</dbReference>
<evidence type="ECO:0000313" key="3">
    <source>
        <dbReference type="EMBL" id="SEL27328.1"/>
    </source>
</evidence>
<keyword evidence="2" id="KW-0472">Membrane</keyword>
<feature type="transmembrane region" description="Helical" evidence="2">
    <location>
        <begin position="7"/>
        <end position="28"/>
    </location>
</feature>
<dbReference type="Proteomes" id="UP000199256">
    <property type="component" value="Unassembled WGS sequence"/>
</dbReference>
<evidence type="ECO:0000256" key="2">
    <source>
        <dbReference type="SAM" id="Phobius"/>
    </source>
</evidence>
<name>A0A1H7NWG5_9GAMM</name>
<protein>
    <submittedName>
        <fullName evidence="3">Uncharacterized protein</fullName>
    </submittedName>
</protein>
<reference evidence="4" key="1">
    <citation type="submission" date="2016-10" db="EMBL/GenBank/DDBJ databases">
        <authorList>
            <person name="Varghese N."/>
            <person name="Submissions S."/>
        </authorList>
    </citation>
    <scope>NUCLEOTIDE SEQUENCE [LARGE SCALE GENOMIC DNA]</scope>
    <source>
        <strain evidence="4">DSM 241</strain>
    </source>
</reference>
<feature type="coiled-coil region" evidence="1">
    <location>
        <begin position="46"/>
        <end position="108"/>
    </location>
</feature>
<evidence type="ECO:0000256" key="1">
    <source>
        <dbReference type="SAM" id="Coils"/>
    </source>
</evidence>
<keyword evidence="4" id="KW-1185">Reference proteome</keyword>
<organism evidence="3 4">
    <name type="scientific">Ectothiorhodospira marina</name>
    <dbReference type="NCBI Taxonomy" id="1396821"/>
    <lineage>
        <taxon>Bacteria</taxon>
        <taxon>Pseudomonadati</taxon>
        <taxon>Pseudomonadota</taxon>
        <taxon>Gammaproteobacteria</taxon>
        <taxon>Chromatiales</taxon>
        <taxon>Ectothiorhodospiraceae</taxon>
        <taxon>Ectothiorhodospira</taxon>
    </lineage>
</organism>
<accession>A0A1H7NWG5</accession>
<dbReference type="InterPro" id="IPR046703">
    <property type="entry name" value="DUF6776"/>
</dbReference>
<dbReference type="AlphaFoldDB" id="A0A1H7NWG5"/>
<proteinExistence type="predicted"/>
<sequence>MEYRNPWLRAVVRLLLVLLVLGAGWQLYHLGYIRGGDDYGSAMRELRDLRERVPTLDRENRQLRQDNTLLRRELTVEREVANRVRLDIQGLEQHIHELTEELDFYRNIVSPDNLDRGLHIQKVRLTPADVPGVYRYQLVLTQVQGNQSIEGRVTLWLEGRRDGESVQLEHGDLVPGEEDGQSFSFRYFQVIRGRLQLPGDVIPEALVVSAEPEGAQSQWVQQREAWSSLLNEGDS</sequence>
<dbReference type="STRING" id="1396821.SAMN05444515_112107"/>
<evidence type="ECO:0000313" key="4">
    <source>
        <dbReference type="Proteomes" id="UP000199256"/>
    </source>
</evidence>
<keyword evidence="2" id="KW-0812">Transmembrane</keyword>
<dbReference type="OrthoDB" id="7056878at2"/>
<dbReference type="EMBL" id="FOAA01000012">
    <property type="protein sequence ID" value="SEL27328.1"/>
    <property type="molecule type" value="Genomic_DNA"/>
</dbReference>
<gene>
    <name evidence="3" type="ORF">SAMN05444515_112107</name>
</gene>
<dbReference type="RefSeq" id="WP_143050470.1">
    <property type="nucleotide sequence ID" value="NZ_FOAA01000012.1"/>
</dbReference>